<reference evidence="1" key="3">
    <citation type="submission" date="2025-09" db="UniProtKB">
        <authorList>
            <consortium name="Ensembl"/>
        </authorList>
    </citation>
    <scope>IDENTIFICATION</scope>
</reference>
<evidence type="ECO:0000313" key="1">
    <source>
        <dbReference type="Ensembl" id="ENSMFAP00000061353.1"/>
    </source>
</evidence>
<keyword evidence="2" id="KW-1185">Reference proteome</keyword>
<proteinExistence type="predicted"/>
<organism evidence="1 2">
    <name type="scientific">Macaca fascicularis</name>
    <name type="common">Crab-eating macaque</name>
    <name type="synonym">Cynomolgus monkey</name>
    <dbReference type="NCBI Taxonomy" id="9541"/>
    <lineage>
        <taxon>Eukaryota</taxon>
        <taxon>Metazoa</taxon>
        <taxon>Chordata</taxon>
        <taxon>Craniata</taxon>
        <taxon>Vertebrata</taxon>
        <taxon>Euteleostomi</taxon>
        <taxon>Mammalia</taxon>
        <taxon>Eutheria</taxon>
        <taxon>Euarchontoglires</taxon>
        <taxon>Primates</taxon>
        <taxon>Haplorrhini</taxon>
        <taxon>Catarrhini</taxon>
        <taxon>Cercopithecidae</taxon>
        <taxon>Cercopithecinae</taxon>
        <taxon>Macaca</taxon>
    </lineage>
</organism>
<dbReference type="InterPro" id="IPR000686">
    <property type="entry name" value="FANCC"/>
</dbReference>
<dbReference type="GO" id="GO:0043240">
    <property type="term" value="C:Fanconi anaemia nuclear complex"/>
    <property type="evidence" value="ECO:0007669"/>
    <property type="project" value="InterPro"/>
</dbReference>
<dbReference type="Ensembl" id="ENSMFAT00000082086.1">
    <property type="protein sequence ID" value="ENSMFAP00000061353.1"/>
    <property type="gene ID" value="ENSMFAG00000061994.1"/>
</dbReference>
<dbReference type="GO" id="GO:0036297">
    <property type="term" value="P:interstrand cross-link repair"/>
    <property type="evidence" value="ECO:0007669"/>
    <property type="project" value="InterPro"/>
</dbReference>
<accession>A0A7N9D4Z6</accession>
<dbReference type="AlphaFoldDB" id="A0A7N9D4Z6"/>
<evidence type="ECO:0000313" key="2">
    <source>
        <dbReference type="Proteomes" id="UP000233100"/>
    </source>
</evidence>
<dbReference type="Pfam" id="PF02106">
    <property type="entry name" value="Fanconi_C"/>
    <property type="match status" value="1"/>
</dbReference>
<dbReference type="Proteomes" id="UP000233100">
    <property type="component" value="Chromosome 15"/>
</dbReference>
<name>A0A7N9D4Z6_MACFA</name>
<reference evidence="1 2" key="1">
    <citation type="submission" date="2013-03" db="EMBL/GenBank/DDBJ databases">
        <authorList>
            <person name="Warren W."/>
            <person name="Wilson R.K."/>
        </authorList>
    </citation>
    <scope>NUCLEOTIDE SEQUENCE</scope>
</reference>
<reference evidence="1" key="2">
    <citation type="submission" date="2025-08" db="UniProtKB">
        <authorList>
            <consortium name="Ensembl"/>
        </authorList>
    </citation>
    <scope>IDENTIFICATION</scope>
</reference>
<protein>
    <submittedName>
        <fullName evidence="1">Uncharacterized protein</fullName>
    </submittedName>
</protein>
<sequence length="74" mass="8557">IRCKLKETQGKPEVIGTMSMFLNCALRSLKKENKHLTFHLKKYFAWRSPSSCLIFFQDPCNTSSGQWLHTASHV</sequence>